<organism evidence="8 9">
    <name type="scientific">Weissella koreensis</name>
    <dbReference type="NCBI Taxonomy" id="165096"/>
    <lineage>
        <taxon>Bacteria</taxon>
        <taxon>Bacillati</taxon>
        <taxon>Bacillota</taxon>
        <taxon>Bacilli</taxon>
        <taxon>Lactobacillales</taxon>
        <taxon>Lactobacillaceae</taxon>
        <taxon>Weissella</taxon>
    </lineage>
</organism>
<dbReference type="AlphaFoldDB" id="A0A7H1MMF4"/>
<dbReference type="InterPro" id="IPR051202">
    <property type="entry name" value="Peptidase_C40"/>
</dbReference>
<evidence type="ECO:0000313" key="9">
    <source>
        <dbReference type="Proteomes" id="UP000516446"/>
    </source>
</evidence>
<keyword evidence="4" id="KW-0677">Repeat</keyword>
<dbReference type="InterPro" id="IPR036779">
    <property type="entry name" value="LysM_dom_sf"/>
</dbReference>
<dbReference type="InterPro" id="IPR018392">
    <property type="entry name" value="LysM"/>
</dbReference>
<name>A0A7H1MMF4_9LACO</name>
<dbReference type="CDD" id="cd00118">
    <property type="entry name" value="LysM"/>
    <property type="match status" value="1"/>
</dbReference>
<dbReference type="InterPro" id="IPR038765">
    <property type="entry name" value="Papain-like_cys_pep_sf"/>
</dbReference>
<dbReference type="RefSeq" id="WP_155279818.1">
    <property type="nucleotide sequence ID" value="NZ_CP043431.1"/>
</dbReference>
<dbReference type="PROSITE" id="PS00018">
    <property type="entry name" value="EF_HAND_1"/>
    <property type="match status" value="4"/>
</dbReference>
<evidence type="ECO:0000313" key="8">
    <source>
        <dbReference type="EMBL" id="QNT64640.1"/>
    </source>
</evidence>
<feature type="compositionally biased region" description="Low complexity" evidence="7">
    <location>
        <begin position="172"/>
        <end position="189"/>
    </location>
</feature>
<keyword evidence="3" id="KW-0732">Signal</keyword>
<accession>A0A7H1MMF4</accession>
<reference evidence="8 9" key="1">
    <citation type="submission" date="2019-08" db="EMBL/GenBank/DDBJ databases">
        <authorList>
            <person name="Chang H.C."/>
            <person name="Mun S.Y."/>
        </authorList>
    </citation>
    <scope>NUCLEOTIDE SEQUENCE [LARGE SCALE GENOMIC DNA]</scope>
    <source>
        <strain evidence="8 9">SK</strain>
    </source>
</reference>
<feature type="region of interest" description="Disordered" evidence="7">
    <location>
        <begin position="231"/>
        <end position="263"/>
    </location>
</feature>
<dbReference type="SUPFAM" id="SSF54001">
    <property type="entry name" value="Cysteine proteinases"/>
    <property type="match status" value="1"/>
</dbReference>
<dbReference type="InterPro" id="IPR000064">
    <property type="entry name" value="NLP_P60_dom"/>
</dbReference>
<sequence>MSNLENIKLSNTGKMIVAAAAVTAGALVQINQNDQMVNADDTKAAVQNLGQSTNTYKIQSGDTLTKIAKANDVSLDDLVKFNGISDKNMIIVGETLQLSANNTDAKTSEANTTSDAYTAVDGTKITDLQYNVNADSDNDNFMTVSEYNAWVNGGRHEAEAASEATTEDAKPTETAVSSEATTDTAATSDADAAVDGTKVADLQYNVNADSDNDGFMTVSEYNAWVNGGRHEAEAASEATTEDAKSTETTASSEATTDTAATSDANAAVDGTKVADLQYNVNADSDNDGFMTVSEYNAWVNGGRHEAEAASEATTDNAKSTETAASSATADTAATSDANTAVDGTKVADLQYNANADSDNDGFMNVSEYNAWVNGGRHEAEAAPKAATTDNTKSTEAAAPAATETATPAKETATTNNSQNQGSWYDVAMSLTGIPYVWGGHTPATGLDCSGFTAWVYNHSGMTSNFPAYTVAQESATTSISVSAAQPGDLLFWGTPGATYHVGIYLGNNQFIAAPQPGDVVRVQTLTASWMPSFAGTLR</sequence>
<dbReference type="EMBL" id="CP043431">
    <property type="protein sequence ID" value="QNT64640.1"/>
    <property type="molecule type" value="Genomic_DNA"/>
</dbReference>
<dbReference type="GO" id="GO:0008234">
    <property type="term" value="F:cysteine-type peptidase activity"/>
    <property type="evidence" value="ECO:0007669"/>
    <property type="project" value="UniProtKB-KW"/>
</dbReference>
<feature type="compositionally biased region" description="Low complexity" evidence="7">
    <location>
        <begin position="391"/>
        <end position="414"/>
    </location>
</feature>
<dbReference type="PANTHER" id="PTHR47053">
    <property type="entry name" value="MUREIN DD-ENDOPEPTIDASE MEPH-RELATED"/>
    <property type="match status" value="1"/>
</dbReference>
<evidence type="ECO:0000256" key="2">
    <source>
        <dbReference type="ARBA" id="ARBA00022670"/>
    </source>
</evidence>
<dbReference type="Gene3D" id="3.10.350.10">
    <property type="entry name" value="LysM domain"/>
    <property type="match status" value="1"/>
</dbReference>
<dbReference type="PROSITE" id="PS51782">
    <property type="entry name" value="LYSM"/>
    <property type="match status" value="1"/>
</dbReference>
<evidence type="ECO:0000256" key="7">
    <source>
        <dbReference type="SAM" id="MobiDB-lite"/>
    </source>
</evidence>
<evidence type="ECO:0000256" key="5">
    <source>
        <dbReference type="ARBA" id="ARBA00022801"/>
    </source>
</evidence>
<evidence type="ECO:0000256" key="6">
    <source>
        <dbReference type="ARBA" id="ARBA00022807"/>
    </source>
</evidence>
<feature type="region of interest" description="Disordered" evidence="7">
    <location>
        <begin position="157"/>
        <end position="189"/>
    </location>
</feature>
<feature type="compositionally biased region" description="Low complexity" evidence="7">
    <location>
        <begin position="246"/>
        <end position="263"/>
    </location>
</feature>
<feature type="region of interest" description="Disordered" evidence="7">
    <location>
        <begin position="379"/>
        <end position="420"/>
    </location>
</feature>
<gene>
    <name evidence="8" type="ORF">FY536_04915</name>
</gene>
<evidence type="ECO:0000256" key="1">
    <source>
        <dbReference type="ARBA" id="ARBA00007074"/>
    </source>
</evidence>
<dbReference type="PROSITE" id="PS51935">
    <property type="entry name" value="NLPC_P60"/>
    <property type="match status" value="1"/>
</dbReference>
<dbReference type="Pfam" id="PF01476">
    <property type="entry name" value="LysM"/>
    <property type="match status" value="1"/>
</dbReference>
<keyword evidence="9" id="KW-1185">Reference proteome</keyword>
<keyword evidence="5" id="KW-0378">Hydrolase</keyword>
<dbReference type="Pfam" id="PF00877">
    <property type="entry name" value="NLPC_P60"/>
    <property type="match status" value="1"/>
</dbReference>
<keyword evidence="2" id="KW-0645">Protease</keyword>
<protein>
    <submittedName>
        <fullName evidence="8">DUF1175 family protein</fullName>
    </submittedName>
</protein>
<evidence type="ECO:0000256" key="4">
    <source>
        <dbReference type="ARBA" id="ARBA00022737"/>
    </source>
</evidence>
<dbReference type="GO" id="GO:0006508">
    <property type="term" value="P:proteolysis"/>
    <property type="evidence" value="ECO:0007669"/>
    <property type="project" value="UniProtKB-KW"/>
</dbReference>
<proteinExistence type="inferred from homology"/>
<keyword evidence="6" id="KW-0788">Thiol protease</keyword>
<dbReference type="Gene3D" id="3.90.1720.10">
    <property type="entry name" value="endopeptidase domain like (from Nostoc punctiforme)"/>
    <property type="match status" value="1"/>
</dbReference>
<evidence type="ECO:0000256" key="3">
    <source>
        <dbReference type="ARBA" id="ARBA00022729"/>
    </source>
</evidence>
<dbReference type="SMART" id="SM00257">
    <property type="entry name" value="LysM"/>
    <property type="match status" value="1"/>
</dbReference>
<dbReference type="Proteomes" id="UP000516446">
    <property type="component" value="Chromosome"/>
</dbReference>
<dbReference type="InterPro" id="IPR018247">
    <property type="entry name" value="EF_Hand_1_Ca_BS"/>
</dbReference>
<comment type="similarity">
    <text evidence="1">Belongs to the peptidase C40 family.</text>
</comment>
<dbReference type="SUPFAM" id="SSF54106">
    <property type="entry name" value="LysM domain"/>
    <property type="match status" value="1"/>
</dbReference>
<dbReference type="PANTHER" id="PTHR47053:SF1">
    <property type="entry name" value="MUREIN DD-ENDOPEPTIDASE MEPH-RELATED"/>
    <property type="match status" value="1"/>
</dbReference>